<sequence>MCETVQKHVAATSCPSLPPSLVRGSNAVWGHNASQIANGNSLLVMFTAGGRGAEPVPTGQSVSSNTRRAFDADTSDVGDVNCVIERRRGAWRSACAPPPSVSPPLPSFHLSSAVLQLMCHHLFSRSGSVRVFPLTQQLQMNRAPHSAAASEGACEMYPQFYPHTLPLCEID</sequence>
<comment type="caution">
    <text evidence="1">The sequence shown here is derived from an EMBL/GenBank/DDBJ whole genome shotgun (WGS) entry which is preliminary data.</text>
</comment>
<proteinExistence type="predicted"/>
<dbReference type="EMBL" id="CADEAL010000913">
    <property type="protein sequence ID" value="CAB1426760.1"/>
    <property type="molecule type" value="Genomic_DNA"/>
</dbReference>
<evidence type="ECO:0000313" key="1">
    <source>
        <dbReference type="EMBL" id="CAB1426760.1"/>
    </source>
</evidence>
<accession>A0A9N7U9C6</accession>
<name>A0A9N7U9C6_PLEPL</name>
<protein>
    <submittedName>
        <fullName evidence="1">Uncharacterized protein</fullName>
    </submittedName>
</protein>
<dbReference type="AlphaFoldDB" id="A0A9N7U9C6"/>
<evidence type="ECO:0000313" key="2">
    <source>
        <dbReference type="Proteomes" id="UP001153269"/>
    </source>
</evidence>
<organism evidence="1 2">
    <name type="scientific">Pleuronectes platessa</name>
    <name type="common">European plaice</name>
    <dbReference type="NCBI Taxonomy" id="8262"/>
    <lineage>
        <taxon>Eukaryota</taxon>
        <taxon>Metazoa</taxon>
        <taxon>Chordata</taxon>
        <taxon>Craniata</taxon>
        <taxon>Vertebrata</taxon>
        <taxon>Euteleostomi</taxon>
        <taxon>Actinopterygii</taxon>
        <taxon>Neopterygii</taxon>
        <taxon>Teleostei</taxon>
        <taxon>Neoteleostei</taxon>
        <taxon>Acanthomorphata</taxon>
        <taxon>Carangaria</taxon>
        <taxon>Pleuronectiformes</taxon>
        <taxon>Pleuronectoidei</taxon>
        <taxon>Pleuronectidae</taxon>
        <taxon>Pleuronectes</taxon>
    </lineage>
</organism>
<keyword evidence="2" id="KW-1185">Reference proteome</keyword>
<gene>
    <name evidence="1" type="ORF">PLEPLA_LOCUS14698</name>
</gene>
<reference evidence="1" key="1">
    <citation type="submission" date="2020-03" db="EMBL/GenBank/DDBJ databases">
        <authorList>
            <person name="Weist P."/>
        </authorList>
    </citation>
    <scope>NUCLEOTIDE SEQUENCE</scope>
</reference>
<dbReference type="Proteomes" id="UP001153269">
    <property type="component" value="Unassembled WGS sequence"/>
</dbReference>